<comment type="subcellular location">
    <subcellularLocation>
        <location evidence="1">Cell membrane</location>
        <topology evidence="1">Multi-pass membrane protein</topology>
    </subcellularLocation>
</comment>
<evidence type="ECO:0000256" key="5">
    <source>
        <dbReference type="ARBA" id="ARBA00023136"/>
    </source>
</evidence>
<evidence type="ECO:0000256" key="4">
    <source>
        <dbReference type="ARBA" id="ARBA00022989"/>
    </source>
</evidence>
<reference evidence="8" key="1">
    <citation type="submission" date="2016-10" db="EMBL/GenBank/DDBJ databases">
        <authorList>
            <person name="Varghese N."/>
            <person name="Submissions S."/>
        </authorList>
    </citation>
    <scope>NUCLEOTIDE SEQUENCE [LARGE SCALE GENOMIC DNA]</scope>
    <source>
        <strain evidence="8">DSM 43163</strain>
    </source>
</reference>
<dbReference type="AlphaFoldDB" id="A0A1H6CUW0"/>
<dbReference type="Proteomes" id="UP000236723">
    <property type="component" value="Unassembled WGS sequence"/>
</dbReference>
<gene>
    <name evidence="7" type="ORF">SAMN04489712_111202</name>
</gene>
<evidence type="ECO:0000313" key="8">
    <source>
        <dbReference type="Proteomes" id="UP000236723"/>
    </source>
</evidence>
<dbReference type="PANTHER" id="PTHR30086">
    <property type="entry name" value="ARGININE EXPORTER PROTEIN ARGO"/>
    <property type="match status" value="1"/>
</dbReference>
<evidence type="ECO:0000256" key="2">
    <source>
        <dbReference type="ARBA" id="ARBA00022475"/>
    </source>
</evidence>
<feature type="transmembrane region" description="Helical" evidence="6">
    <location>
        <begin position="6"/>
        <end position="29"/>
    </location>
</feature>
<protein>
    <submittedName>
        <fullName evidence="7">Threonine/homoserine/homoserine lactone efflux protein</fullName>
    </submittedName>
</protein>
<dbReference type="OrthoDB" id="3175972at2"/>
<evidence type="ECO:0000256" key="1">
    <source>
        <dbReference type="ARBA" id="ARBA00004651"/>
    </source>
</evidence>
<feature type="transmembrane region" description="Helical" evidence="6">
    <location>
        <begin position="190"/>
        <end position="208"/>
    </location>
</feature>
<organism evidence="7 8">
    <name type="scientific">Thermomonospora echinospora</name>
    <dbReference type="NCBI Taxonomy" id="1992"/>
    <lineage>
        <taxon>Bacteria</taxon>
        <taxon>Bacillati</taxon>
        <taxon>Actinomycetota</taxon>
        <taxon>Actinomycetes</taxon>
        <taxon>Streptosporangiales</taxon>
        <taxon>Thermomonosporaceae</taxon>
        <taxon>Thermomonospora</taxon>
    </lineage>
</organism>
<dbReference type="InterPro" id="IPR001123">
    <property type="entry name" value="LeuE-type"/>
</dbReference>
<evidence type="ECO:0000256" key="3">
    <source>
        <dbReference type="ARBA" id="ARBA00022692"/>
    </source>
</evidence>
<accession>A0A1H6CUW0</accession>
<dbReference type="PIRSF" id="PIRSF006324">
    <property type="entry name" value="LeuE"/>
    <property type="match status" value="1"/>
</dbReference>
<dbReference type="GO" id="GO:0005886">
    <property type="term" value="C:plasma membrane"/>
    <property type="evidence" value="ECO:0007669"/>
    <property type="project" value="UniProtKB-SubCell"/>
</dbReference>
<feature type="transmembrane region" description="Helical" evidence="6">
    <location>
        <begin position="71"/>
        <end position="89"/>
    </location>
</feature>
<dbReference type="PANTHER" id="PTHR30086:SF20">
    <property type="entry name" value="ARGININE EXPORTER PROTEIN ARGO-RELATED"/>
    <property type="match status" value="1"/>
</dbReference>
<sequence length="213" mass="22488">MPSLSTLVLYVIAATLVLVAPGPAVLYVVSQGIRHGSRAAVTAVLGVHAGTLVQVAAAVLGLSWLLLNSSLAFMVVKYVGAAYLIYLGVKALLSRTKAMEDPAAEAKTSRRLLGEGFLVNLLNPKLALFFLAFLPQFVDPSRGAPALQITVFGLIFVLLGLCTDGAYALLAGVIGPWLRGRSRVLRGERYVVGTTFIGLGLFAALTPSTQRHN</sequence>
<dbReference type="RefSeq" id="WP_103940288.1">
    <property type="nucleotide sequence ID" value="NZ_FNVO01000011.1"/>
</dbReference>
<evidence type="ECO:0000313" key="7">
    <source>
        <dbReference type="EMBL" id="SEG76752.1"/>
    </source>
</evidence>
<evidence type="ECO:0000256" key="6">
    <source>
        <dbReference type="SAM" id="Phobius"/>
    </source>
</evidence>
<dbReference type="GO" id="GO:0015171">
    <property type="term" value="F:amino acid transmembrane transporter activity"/>
    <property type="evidence" value="ECO:0007669"/>
    <property type="project" value="TreeGrafter"/>
</dbReference>
<dbReference type="Pfam" id="PF01810">
    <property type="entry name" value="LysE"/>
    <property type="match status" value="1"/>
</dbReference>
<keyword evidence="2" id="KW-1003">Cell membrane</keyword>
<keyword evidence="8" id="KW-1185">Reference proteome</keyword>
<feature type="transmembrane region" description="Helical" evidence="6">
    <location>
        <begin position="149"/>
        <end position="178"/>
    </location>
</feature>
<dbReference type="EMBL" id="FNVO01000011">
    <property type="protein sequence ID" value="SEG76752.1"/>
    <property type="molecule type" value="Genomic_DNA"/>
</dbReference>
<keyword evidence="5 6" id="KW-0472">Membrane</keyword>
<name>A0A1H6CUW0_9ACTN</name>
<feature type="transmembrane region" description="Helical" evidence="6">
    <location>
        <begin position="117"/>
        <end position="137"/>
    </location>
</feature>
<feature type="transmembrane region" description="Helical" evidence="6">
    <location>
        <begin position="41"/>
        <end position="65"/>
    </location>
</feature>
<proteinExistence type="predicted"/>
<keyword evidence="3 6" id="KW-0812">Transmembrane</keyword>
<keyword evidence="4 6" id="KW-1133">Transmembrane helix</keyword>